<dbReference type="GO" id="GO:0030976">
    <property type="term" value="F:thiamine pyrophosphate binding"/>
    <property type="evidence" value="ECO:0007669"/>
    <property type="project" value="InterPro"/>
</dbReference>
<evidence type="ECO:0000256" key="2">
    <source>
        <dbReference type="ARBA" id="ARBA00022723"/>
    </source>
</evidence>
<evidence type="ECO:0000313" key="8">
    <source>
        <dbReference type="Proteomes" id="UP000266698"/>
    </source>
</evidence>
<sequence length="576" mass="65261">MYVNESNTLQLIALLKKHNIKKIVASPGNTNISFIGSIQDDPFFQIYSCVDERSAAYIACGLSEESNEPVVLSCTGATAARNYPSGLTEAFYRKLPIVAITSSQAFGRVGQLFPQFTDRNVISNDVAKESVQIPYPYSEEEKWSNNIKINKVLLQLKGKDKGPVHINIETLFSSDFSVKTLPEERAIMKFYNNDKLPNIKAQKVCIFVGSHSKFTMELQNAIDEFCEKYNAIVLCDQTSNYKGKYRILGGLVAAQSDYDAVCKYADLYIHIGEISGSYYLFKKGIFWRVNEDGEIRDPFRLLESVFEMNELDFFNYYNSLVSRKKNTYFDEWKMENKKIESMIEELPLSNAWMCQQTAHRLPQNSVLHLAILNSLRSWNLFDTPNSVYSYSNVGGFGIDGCISSCVGASLVNKQKLYFCVSGDLATFYDLNVLGNRHIGNNFRLLVSNNGTGFEMHCKGSIGSEFDYAEADRFFCAGGHFGSQSRLLLRHFAEDLGFDYIKAETKEEYLNNIEYFVDPNLHEKPLIFEVFVNPKDDEFAYNATKRTITSNKAVAKKVAKKVLGNKGYNSIKKMIKG</sequence>
<accession>A0A396FJJ7</accession>
<gene>
    <name evidence="7" type="ORF">DW001_01255</name>
</gene>
<dbReference type="Proteomes" id="UP000266698">
    <property type="component" value="Unassembled WGS sequence"/>
</dbReference>
<dbReference type="Gene3D" id="3.40.50.1220">
    <property type="entry name" value="TPP-binding domain"/>
    <property type="match status" value="1"/>
</dbReference>
<dbReference type="SUPFAM" id="SSF52518">
    <property type="entry name" value="Thiamin diphosphate-binding fold (THDP-binding)"/>
    <property type="match status" value="2"/>
</dbReference>
<dbReference type="Pfam" id="PF02776">
    <property type="entry name" value="TPP_enzyme_N"/>
    <property type="match status" value="1"/>
</dbReference>
<dbReference type="InterPro" id="IPR004433">
    <property type="entry name" value="MenaQ_synth_MenD"/>
</dbReference>
<name>A0A396FJJ7_9FIRM</name>
<dbReference type="PANTHER" id="PTHR42916">
    <property type="entry name" value="2-SUCCINYL-5-ENOLPYRUVYL-6-HYDROXY-3-CYCLOHEXENE-1-CARBOXYLATE SYNTHASE"/>
    <property type="match status" value="1"/>
</dbReference>
<keyword evidence="4" id="KW-0786">Thiamine pyrophosphate</keyword>
<evidence type="ECO:0000259" key="6">
    <source>
        <dbReference type="Pfam" id="PF02776"/>
    </source>
</evidence>
<protein>
    <submittedName>
        <fullName evidence="7">2-succinyl-5-enolpyruvyl-6-hydroxy-3-cyclohexene-1-carboxylate synthase</fullName>
    </submittedName>
</protein>
<dbReference type="AlphaFoldDB" id="A0A396FJJ7"/>
<dbReference type="Gene3D" id="3.40.50.970">
    <property type="match status" value="2"/>
</dbReference>
<dbReference type="InterPro" id="IPR029061">
    <property type="entry name" value="THDP-binding"/>
</dbReference>
<evidence type="ECO:0000256" key="3">
    <source>
        <dbReference type="ARBA" id="ARBA00022842"/>
    </source>
</evidence>
<dbReference type="GO" id="GO:0070204">
    <property type="term" value="F:2-succinyl-5-enolpyruvyl-6-hydroxy-3-cyclohexene-1-carboxylic-acid synthase activity"/>
    <property type="evidence" value="ECO:0007669"/>
    <property type="project" value="InterPro"/>
</dbReference>
<keyword evidence="5" id="KW-0464">Manganese</keyword>
<dbReference type="PIRSF" id="PIRSF004983">
    <property type="entry name" value="MenD"/>
    <property type="match status" value="1"/>
</dbReference>
<dbReference type="EMBL" id="QRPB01000001">
    <property type="protein sequence ID" value="RHL83338.1"/>
    <property type="molecule type" value="Genomic_DNA"/>
</dbReference>
<dbReference type="GO" id="GO:0046872">
    <property type="term" value="F:metal ion binding"/>
    <property type="evidence" value="ECO:0007669"/>
    <property type="project" value="UniProtKB-KW"/>
</dbReference>
<evidence type="ECO:0000256" key="4">
    <source>
        <dbReference type="ARBA" id="ARBA00023052"/>
    </source>
</evidence>
<dbReference type="RefSeq" id="WP_118374877.1">
    <property type="nucleotide sequence ID" value="NZ_QRPB01000001.1"/>
</dbReference>
<evidence type="ECO:0000256" key="1">
    <source>
        <dbReference type="ARBA" id="ARBA00022679"/>
    </source>
</evidence>
<keyword evidence="2" id="KW-0479">Metal-binding</keyword>
<keyword evidence="3" id="KW-0460">Magnesium</keyword>
<dbReference type="PANTHER" id="PTHR42916:SF1">
    <property type="entry name" value="PROTEIN PHYLLO, CHLOROPLASTIC"/>
    <property type="match status" value="1"/>
</dbReference>
<feature type="domain" description="Thiamine pyrophosphate enzyme N-terminal TPP-binding" evidence="6">
    <location>
        <begin position="11"/>
        <end position="115"/>
    </location>
</feature>
<dbReference type="InterPro" id="IPR012001">
    <property type="entry name" value="Thiamin_PyroP_enz_TPP-bd_dom"/>
</dbReference>
<evidence type="ECO:0000256" key="5">
    <source>
        <dbReference type="ARBA" id="ARBA00023211"/>
    </source>
</evidence>
<proteinExistence type="predicted"/>
<organism evidence="7 8">
    <name type="scientific">Agathobacter rectalis</name>
    <dbReference type="NCBI Taxonomy" id="39491"/>
    <lineage>
        <taxon>Bacteria</taxon>
        <taxon>Bacillati</taxon>
        <taxon>Bacillota</taxon>
        <taxon>Clostridia</taxon>
        <taxon>Lachnospirales</taxon>
        <taxon>Lachnospiraceae</taxon>
        <taxon>Agathobacter</taxon>
    </lineage>
</organism>
<keyword evidence="1" id="KW-0808">Transferase</keyword>
<dbReference type="GO" id="GO:0009234">
    <property type="term" value="P:menaquinone biosynthetic process"/>
    <property type="evidence" value="ECO:0007669"/>
    <property type="project" value="InterPro"/>
</dbReference>
<evidence type="ECO:0000313" key="7">
    <source>
        <dbReference type="EMBL" id="RHL83338.1"/>
    </source>
</evidence>
<reference evidence="7 8" key="1">
    <citation type="submission" date="2018-08" db="EMBL/GenBank/DDBJ databases">
        <title>A genome reference for cultivated species of the human gut microbiota.</title>
        <authorList>
            <person name="Zou Y."/>
            <person name="Xue W."/>
            <person name="Luo G."/>
        </authorList>
    </citation>
    <scope>NUCLEOTIDE SEQUENCE [LARGE SCALE GENOMIC DNA]</scope>
    <source>
        <strain evidence="7 8">AF36-2BH</strain>
    </source>
</reference>
<comment type="caution">
    <text evidence="7">The sequence shown here is derived from an EMBL/GenBank/DDBJ whole genome shotgun (WGS) entry which is preliminary data.</text>
</comment>